<organism evidence="1 2">
    <name type="scientific">Brassica cretica</name>
    <name type="common">Mustard</name>
    <dbReference type="NCBI Taxonomy" id="69181"/>
    <lineage>
        <taxon>Eukaryota</taxon>
        <taxon>Viridiplantae</taxon>
        <taxon>Streptophyta</taxon>
        <taxon>Embryophyta</taxon>
        <taxon>Tracheophyta</taxon>
        <taxon>Spermatophyta</taxon>
        <taxon>Magnoliopsida</taxon>
        <taxon>eudicotyledons</taxon>
        <taxon>Gunneridae</taxon>
        <taxon>Pentapetalae</taxon>
        <taxon>rosids</taxon>
        <taxon>malvids</taxon>
        <taxon>Brassicales</taxon>
        <taxon>Brassicaceae</taxon>
        <taxon>Brassiceae</taxon>
        <taxon>Brassica</taxon>
    </lineage>
</organism>
<name>A0A8S9RGR6_BRACR</name>
<reference evidence="1" key="1">
    <citation type="submission" date="2019-12" db="EMBL/GenBank/DDBJ databases">
        <title>Genome sequencing and annotation of Brassica cretica.</title>
        <authorList>
            <person name="Studholme D.J."/>
            <person name="Sarris P."/>
        </authorList>
    </citation>
    <scope>NUCLEOTIDE SEQUENCE</scope>
    <source>
        <strain evidence="1">PFS-109/04</strain>
        <tissue evidence="1">Leaf</tissue>
    </source>
</reference>
<dbReference type="Proteomes" id="UP000712600">
    <property type="component" value="Unassembled WGS sequence"/>
</dbReference>
<gene>
    <name evidence="1" type="ORF">F2Q69_00063422</name>
</gene>
<proteinExistence type="predicted"/>
<dbReference type="EMBL" id="QGKX02000095">
    <property type="protein sequence ID" value="KAF3571949.1"/>
    <property type="molecule type" value="Genomic_DNA"/>
</dbReference>
<sequence length="71" mass="7658">MNPNSIALLVPVSVPARVPISASDDLSPISASARIPDSSRSRLDVRKPIAIGAQAYRSRSRRSRCTRSARV</sequence>
<accession>A0A8S9RGR6</accession>
<protein>
    <submittedName>
        <fullName evidence="1">Uncharacterized protein</fullName>
    </submittedName>
</protein>
<evidence type="ECO:0000313" key="1">
    <source>
        <dbReference type="EMBL" id="KAF3571949.1"/>
    </source>
</evidence>
<dbReference type="AlphaFoldDB" id="A0A8S9RGR6"/>
<evidence type="ECO:0000313" key="2">
    <source>
        <dbReference type="Proteomes" id="UP000712600"/>
    </source>
</evidence>
<comment type="caution">
    <text evidence="1">The sequence shown here is derived from an EMBL/GenBank/DDBJ whole genome shotgun (WGS) entry which is preliminary data.</text>
</comment>